<sequence>MVVDINAQLHQIDTGITALRVEQETLQQRLTEVHRLSSELLRKRVELEAQVMPDDILLEVFKFFVHDCAGHRDPASFYHPILLTHVCSRWRILSLSCSHLWSRILMKGDMDNDPGRAAIAAFLGRARPVGRVLDIVFSPSRITCLESHTECSLMVQNLGLVSPCVDNWKKLALHTVRVDAMLTALATDLVVRSFASLRHLEMSIKIPNRHPFGRYQSSHIPSTPSDLEFLELDRISPIALPMFAFPKLRMLRVSFAHAKFGVPLSHLLKILVVAPNLETLLLANATPLLDAIHGVSKAVILPSLTRLEFRPTTPNDVFKFLVFLSTPALQSIHLNLGPRTKHAFTDIPDEPITYPAVTKLTLCYEGLCESTKLRNIKLTSLQELKVSYRSESPFSSPQMKYDHEAIFYYHPLMPRLTHLSLSGFILAAEETLAYMPSLVYLKIDGCLGGKVILERLKESSWTVDGVHRARYCPLLESMTFSDCVDIEFETLRDVVQMRQSRTGMGGSGGRGADAMRISDDMVDMCLPADTPRKVKKLKKIGLPLRLPASMASPQLIGVKTAKRILSVSISRCLNISSEQLDSLRELGVNKI</sequence>
<evidence type="ECO:0000313" key="2">
    <source>
        <dbReference type="Proteomes" id="UP000027265"/>
    </source>
</evidence>
<dbReference type="Proteomes" id="UP000027265">
    <property type="component" value="Unassembled WGS sequence"/>
</dbReference>
<gene>
    <name evidence="1" type="ORF">JAAARDRAFT_81467</name>
</gene>
<keyword evidence="2" id="KW-1185">Reference proteome</keyword>
<dbReference type="EMBL" id="KL197749">
    <property type="protein sequence ID" value="KDQ51350.1"/>
    <property type="molecule type" value="Genomic_DNA"/>
</dbReference>
<dbReference type="AlphaFoldDB" id="A0A067PBY4"/>
<proteinExistence type="predicted"/>
<accession>A0A067PBY4</accession>
<protein>
    <submittedName>
        <fullName evidence="1">Uncharacterized protein</fullName>
    </submittedName>
</protein>
<name>A0A067PBY4_9AGAM</name>
<dbReference type="InterPro" id="IPR032675">
    <property type="entry name" value="LRR_dom_sf"/>
</dbReference>
<dbReference type="Gene3D" id="3.80.10.10">
    <property type="entry name" value="Ribonuclease Inhibitor"/>
    <property type="match status" value="1"/>
</dbReference>
<dbReference type="OrthoDB" id="3027018at2759"/>
<dbReference type="InParanoid" id="A0A067PBY4"/>
<organism evidence="1 2">
    <name type="scientific">Jaapia argillacea MUCL 33604</name>
    <dbReference type="NCBI Taxonomy" id="933084"/>
    <lineage>
        <taxon>Eukaryota</taxon>
        <taxon>Fungi</taxon>
        <taxon>Dikarya</taxon>
        <taxon>Basidiomycota</taxon>
        <taxon>Agaricomycotina</taxon>
        <taxon>Agaricomycetes</taxon>
        <taxon>Agaricomycetidae</taxon>
        <taxon>Jaapiales</taxon>
        <taxon>Jaapiaceae</taxon>
        <taxon>Jaapia</taxon>
    </lineage>
</organism>
<dbReference type="HOGENOM" id="CLU_027432_0_0_1"/>
<reference evidence="2" key="1">
    <citation type="journal article" date="2014" name="Proc. Natl. Acad. Sci. U.S.A.">
        <title>Extensive sampling of basidiomycete genomes demonstrates inadequacy of the white-rot/brown-rot paradigm for wood decay fungi.</title>
        <authorList>
            <person name="Riley R."/>
            <person name="Salamov A.A."/>
            <person name="Brown D.W."/>
            <person name="Nagy L.G."/>
            <person name="Floudas D."/>
            <person name="Held B.W."/>
            <person name="Levasseur A."/>
            <person name="Lombard V."/>
            <person name="Morin E."/>
            <person name="Otillar R."/>
            <person name="Lindquist E.A."/>
            <person name="Sun H."/>
            <person name="LaButti K.M."/>
            <person name="Schmutz J."/>
            <person name="Jabbour D."/>
            <person name="Luo H."/>
            <person name="Baker S.E."/>
            <person name="Pisabarro A.G."/>
            <person name="Walton J.D."/>
            <person name="Blanchette R.A."/>
            <person name="Henrissat B."/>
            <person name="Martin F."/>
            <person name="Cullen D."/>
            <person name="Hibbett D.S."/>
            <person name="Grigoriev I.V."/>
        </authorList>
    </citation>
    <scope>NUCLEOTIDE SEQUENCE [LARGE SCALE GENOMIC DNA]</scope>
    <source>
        <strain evidence="2">MUCL 33604</strain>
    </source>
</reference>
<dbReference type="SUPFAM" id="SSF52047">
    <property type="entry name" value="RNI-like"/>
    <property type="match status" value="1"/>
</dbReference>
<dbReference type="STRING" id="933084.A0A067PBY4"/>
<dbReference type="Gene3D" id="1.20.1280.50">
    <property type="match status" value="1"/>
</dbReference>
<evidence type="ECO:0000313" key="1">
    <source>
        <dbReference type="EMBL" id="KDQ51350.1"/>
    </source>
</evidence>